<organism evidence="1 2">
    <name type="scientific">Nephila pilipes</name>
    <name type="common">Giant wood spider</name>
    <name type="synonym">Nephila maculata</name>
    <dbReference type="NCBI Taxonomy" id="299642"/>
    <lineage>
        <taxon>Eukaryota</taxon>
        <taxon>Metazoa</taxon>
        <taxon>Ecdysozoa</taxon>
        <taxon>Arthropoda</taxon>
        <taxon>Chelicerata</taxon>
        <taxon>Arachnida</taxon>
        <taxon>Araneae</taxon>
        <taxon>Araneomorphae</taxon>
        <taxon>Entelegynae</taxon>
        <taxon>Araneoidea</taxon>
        <taxon>Nephilidae</taxon>
        <taxon>Nephila</taxon>
    </lineage>
</organism>
<protein>
    <submittedName>
        <fullName evidence="1">Uncharacterized protein</fullName>
    </submittedName>
</protein>
<proteinExistence type="predicted"/>
<evidence type="ECO:0000313" key="1">
    <source>
        <dbReference type="EMBL" id="GFT29210.1"/>
    </source>
</evidence>
<keyword evidence="2" id="KW-1185">Reference proteome</keyword>
<evidence type="ECO:0000313" key="2">
    <source>
        <dbReference type="Proteomes" id="UP000887013"/>
    </source>
</evidence>
<dbReference type="AlphaFoldDB" id="A0A8X6NQF9"/>
<accession>A0A8X6NQF9</accession>
<name>A0A8X6NQF9_NEPPI</name>
<gene>
    <name evidence="1" type="ORF">NPIL_516411</name>
</gene>
<dbReference type="EMBL" id="BMAW01107404">
    <property type="protein sequence ID" value="GFT29210.1"/>
    <property type="molecule type" value="Genomic_DNA"/>
</dbReference>
<dbReference type="Proteomes" id="UP000887013">
    <property type="component" value="Unassembled WGS sequence"/>
</dbReference>
<reference evidence="1" key="1">
    <citation type="submission" date="2020-08" db="EMBL/GenBank/DDBJ databases">
        <title>Multicomponent nature underlies the extraordinary mechanical properties of spider dragline silk.</title>
        <authorList>
            <person name="Kono N."/>
            <person name="Nakamura H."/>
            <person name="Mori M."/>
            <person name="Yoshida Y."/>
            <person name="Ohtoshi R."/>
            <person name="Malay A.D."/>
            <person name="Moran D.A.P."/>
            <person name="Tomita M."/>
            <person name="Numata K."/>
            <person name="Arakawa K."/>
        </authorList>
    </citation>
    <scope>NUCLEOTIDE SEQUENCE</scope>
</reference>
<comment type="caution">
    <text evidence="1">The sequence shown here is derived from an EMBL/GenBank/DDBJ whole genome shotgun (WGS) entry which is preliminary data.</text>
</comment>
<sequence>MARVPSVARVSLVHHPCASVLGIFMWMNKLDSVYLVLSRWLQSKYRFVHEHNGCPIQSNWHISNPTLVLLLWIGWIEEYKLVVRGSTNFSCVPSEYSSFKYRLPTGRCNDRCHTCGSRSSSHLDYKIYQSSMEGSSGYNSLATDHRSLDNCLTCLKLFPKS</sequence>